<dbReference type="EMBL" id="STGX01000013">
    <property type="protein sequence ID" value="THV26773.1"/>
    <property type="molecule type" value="Genomic_DNA"/>
</dbReference>
<feature type="transmembrane region" description="Helical" evidence="6">
    <location>
        <begin position="99"/>
        <end position="121"/>
    </location>
</feature>
<feature type="transmembrane region" description="Helical" evidence="6">
    <location>
        <begin position="263"/>
        <end position="282"/>
    </location>
</feature>
<dbReference type="NCBIfam" id="NF033135">
    <property type="entry name" value="cmx_cmrA"/>
    <property type="match status" value="1"/>
</dbReference>
<dbReference type="RefSeq" id="WP_136530969.1">
    <property type="nucleotide sequence ID" value="NZ_STGX01000013.1"/>
</dbReference>
<dbReference type="InterPro" id="IPR036259">
    <property type="entry name" value="MFS_trans_sf"/>
</dbReference>
<dbReference type="InterPro" id="IPR050189">
    <property type="entry name" value="MFS_Efflux_Transporters"/>
</dbReference>
<dbReference type="Pfam" id="PF07690">
    <property type="entry name" value="MFS_1"/>
    <property type="match status" value="1"/>
</dbReference>
<feature type="transmembrane region" description="Helical" evidence="6">
    <location>
        <begin position="128"/>
        <end position="152"/>
    </location>
</feature>
<evidence type="ECO:0000256" key="2">
    <source>
        <dbReference type="ARBA" id="ARBA00022475"/>
    </source>
</evidence>
<evidence type="ECO:0000256" key="5">
    <source>
        <dbReference type="ARBA" id="ARBA00023136"/>
    </source>
</evidence>
<evidence type="ECO:0000256" key="1">
    <source>
        <dbReference type="ARBA" id="ARBA00004651"/>
    </source>
</evidence>
<dbReference type="CDD" id="cd17324">
    <property type="entry name" value="MFS_NepI_like"/>
    <property type="match status" value="1"/>
</dbReference>
<keyword evidence="3 6" id="KW-0812">Transmembrane</keyword>
<dbReference type="GO" id="GO:0022857">
    <property type="term" value="F:transmembrane transporter activity"/>
    <property type="evidence" value="ECO:0007669"/>
    <property type="project" value="InterPro"/>
</dbReference>
<feature type="transmembrane region" description="Helical" evidence="6">
    <location>
        <begin position="288"/>
        <end position="313"/>
    </location>
</feature>
<reference evidence="8 9" key="1">
    <citation type="journal article" date="2018" name="Int. J. Syst. Evol. Microbiol.">
        <title>Glycomyces paridis sp. nov., isolated from the medicinal plant Paris polyphylla.</title>
        <authorList>
            <person name="Fang X.M."/>
            <person name="Bai J.L."/>
            <person name="Su J."/>
            <person name="Zhao L.L."/>
            <person name="Liu H.Y."/>
            <person name="Ma B.P."/>
            <person name="Zhang Y.Q."/>
            <person name="Yu L.Y."/>
        </authorList>
    </citation>
    <scope>NUCLEOTIDE SEQUENCE [LARGE SCALE GENOMIC DNA]</scope>
    <source>
        <strain evidence="8 9">CPCC 204357</strain>
    </source>
</reference>
<feature type="transmembrane region" description="Helical" evidence="6">
    <location>
        <begin position="200"/>
        <end position="222"/>
    </location>
</feature>
<evidence type="ECO:0000256" key="6">
    <source>
        <dbReference type="SAM" id="Phobius"/>
    </source>
</evidence>
<organism evidence="8 9">
    <name type="scientific">Glycomyces paridis</name>
    <dbReference type="NCBI Taxonomy" id="2126555"/>
    <lineage>
        <taxon>Bacteria</taxon>
        <taxon>Bacillati</taxon>
        <taxon>Actinomycetota</taxon>
        <taxon>Actinomycetes</taxon>
        <taxon>Glycomycetales</taxon>
        <taxon>Glycomycetaceae</taxon>
        <taxon>Glycomyces</taxon>
    </lineage>
</organism>
<dbReference type="InterPro" id="IPR020846">
    <property type="entry name" value="MFS_dom"/>
</dbReference>
<feature type="transmembrane region" description="Helical" evidence="6">
    <location>
        <begin position="70"/>
        <end position="87"/>
    </location>
</feature>
<proteinExistence type="predicted"/>
<feature type="transmembrane region" description="Helical" evidence="6">
    <location>
        <begin position="352"/>
        <end position="371"/>
    </location>
</feature>
<feature type="transmembrane region" description="Helical" evidence="6">
    <location>
        <begin position="234"/>
        <end position="251"/>
    </location>
</feature>
<protein>
    <submittedName>
        <fullName evidence="8">MFS transporter</fullName>
    </submittedName>
</protein>
<dbReference type="PANTHER" id="PTHR43124">
    <property type="entry name" value="PURINE EFFLUX PUMP PBUE"/>
    <property type="match status" value="1"/>
</dbReference>
<dbReference type="OrthoDB" id="9814237at2"/>
<evidence type="ECO:0000313" key="9">
    <source>
        <dbReference type="Proteomes" id="UP000305792"/>
    </source>
</evidence>
<dbReference type="PROSITE" id="PS50850">
    <property type="entry name" value="MFS"/>
    <property type="match status" value="1"/>
</dbReference>
<dbReference type="Proteomes" id="UP000305792">
    <property type="component" value="Unassembled WGS sequence"/>
</dbReference>
<dbReference type="AlphaFoldDB" id="A0A4S8P953"/>
<dbReference type="SUPFAM" id="SSF103473">
    <property type="entry name" value="MFS general substrate transporter"/>
    <property type="match status" value="1"/>
</dbReference>
<accession>A0A4S8P953</accession>
<keyword evidence="4 6" id="KW-1133">Transmembrane helix</keyword>
<dbReference type="PANTHER" id="PTHR43124:SF3">
    <property type="entry name" value="CHLORAMPHENICOL EFFLUX PUMP RV0191"/>
    <property type="match status" value="1"/>
</dbReference>
<keyword evidence="9" id="KW-1185">Reference proteome</keyword>
<evidence type="ECO:0000313" key="8">
    <source>
        <dbReference type="EMBL" id="THV26773.1"/>
    </source>
</evidence>
<keyword evidence="5 6" id="KW-0472">Membrane</keyword>
<name>A0A4S8P953_9ACTN</name>
<feature type="transmembrane region" description="Helical" evidence="6">
    <location>
        <begin position="33"/>
        <end position="58"/>
    </location>
</feature>
<feature type="transmembrane region" description="Helical" evidence="6">
    <location>
        <begin position="158"/>
        <end position="179"/>
    </location>
</feature>
<gene>
    <name evidence="8" type="ORF">E9998_17465</name>
</gene>
<comment type="caution">
    <text evidence="8">The sequence shown here is derived from an EMBL/GenBank/DDBJ whole genome shotgun (WGS) entry which is preliminary data.</text>
</comment>
<evidence type="ECO:0000256" key="4">
    <source>
        <dbReference type="ARBA" id="ARBA00022989"/>
    </source>
</evidence>
<sequence>MPLPVYLLAVAVFAMGTSEFMLAGLLPDLAADIGVSVAAAGLLTAAFAVGMTAGAPLAAALTRTWPRRPALLAFLGLFLAAHVIGAATENFGVLLATRVAAALANAGFLAVALTAAAALAGPDRRGRALAILLSGTTIATVAGVPGGALLGGLLSWRAVFWAVALLCVPAALGLLRGLPAAAEDPPALRTELGRLRSPRLLLAMALGALVNAGTFATFTFIAPLVTHGAGLGPTWVPVALVLFGIGAFLGVNTAGRLADRSPGPVIAAGGPALLLGWCALALTAAHPVAVLTLAFILGALSFGVGATLIARVLHESSGAPTMAGAYATSALNIGAVAGPVAAAFALDAGPTGPVWTSAVLVAAALALVLAFRRTALPQRLTTCDAFTSGDLFWV</sequence>
<dbReference type="InterPro" id="IPR011701">
    <property type="entry name" value="MFS"/>
</dbReference>
<evidence type="ECO:0000256" key="3">
    <source>
        <dbReference type="ARBA" id="ARBA00022692"/>
    </source>
</evidence>
<comment type="subcellular location">
    <subcellularLocation>
        <location evidence="1">Cell membrane</location>
        <topology evidence="1">Multi-pass membrane protein</topology>
    </subcellularLocation>
</comment>
<keyword evidence="2" id="KW-1003">Cell membrane</keyword>
<dbReference type="Gene3D" id="1.20.1250.20">
    <property type="entry name" value="MFS general substrate transporter like domains"/>
    <property type="match status" value="1"/>
</dbReference>
<feature type="transmembrane region" description="Helical" evidence="6">
    <location>
        <begin position="325"/>
        <end position="346"/>
    </location>
</feature>
<evidence type="ECO:0000259" key="7">
    <source>
        <dbReference type="PROSITE" id="PS50850"/>
    </source>
</evidence>
<feature type="domain" description="Major facilitator superfamily (MFS) profile" evidence="7">
    <location>
        <begin position="4"/>
        <end position="381"/>
    </location>
</feature>
<dbReference type="GO" id="GO:0005886">
    <property type="term" value="C:plasma membrane"/>
    <property type="evidence" value="ECO:0007669"/>
    <property type="project" value="UniProtKB-SubCell"/>
</dbReference>